<sequence length="157" mass="17564">MATTKWGPRPLDPKHQLAYAVLNKFFTRHQEDVVEIEVLPPALAPPDGSVTLEDGLCIGVPKRVLAAAFVAACSIFFENRDEPNESSVLAALDATRVILLFDPEHLTAANFRRLQLEEVKFPGQHPYLSSTSTIQISDIVELPKLDHKRFRSVVLHR</sequence>
<reference evidence="1 2" key="1">
    <citation type="journal article" date="2012" name="BMC Genomics">
        <title>Tools to kill: Genome of one of the most destructive plant pathogenic fungi Macrophomina phaseolina.</title>
        <authorList>
            <person name="Islam M.S."/>
            <person name="Haque M.S."/>
            <person name="Islam M.M."/>
            <person name="Emdad E.M."/>
            <person name="Halim A."/>
            <person name="Hossen Q.M.M."/>
            <person name="Hossain M.Z."/>
            <person name="Ahmed B."/>
            <person name="Rahim S."/>
            <person name="Rahman M.S."/>
            <person name="Alam M.M."/>
            <person name="Hou S."/>
            <person name="Wan X."/>
            <person name="Saito J.A."/>
            <person name="Alam M."/>
        </authorList>
    </citation>
    <scope>NUCLEOTIDE SEQUENCE [LARGE SCALE GENOMIC DNA]</scope>
    <source>
        <strain evidence="1 2">MS6</strain>
    </source>
</reference>
<dbReference type="OrthoDB" id="5358702at2759"/>
<evidence type="ECO:0000313" key="2">
    <source>
        <dbReference type="Proteomes" id="UP000007129"/>
    </source>
</evidence>
<proteinExistence type="predicted"/>
<keyword evidence="1" id="KW-0808">Transferase</keyword>
<evidence type="ECO:0000313" key="1">
    <source>
        <dbReference type="EMBL" id="EKG21927.1"/>
    </source>
</evidence>
<dbReference type="InParanoid" id="K2SAK8"/>
<dbReference type="AlphaFoldDB" id="K2SAK8"/>
<dbReference type="EMBL" id="AHHD01000035">
    <property type="protein sequence ID" value="EKG21927.1"/>
    <property type="molecule type" value="Genomic_DNA"/>
</dbReference>
<dbReference type="VEuPathDB" id="FungiDB:MPH_00847"/>
<dbReference type="eggNOG" id="ENOG502S6DV">
    <property type="taxonomic scope" value="Eukaryota"/>
</dbReference>
<dbReference type="SUPFAM" id="SSF48439">
    <property type="entry name" value="Protein prenylyltransferase"/>
    <property type="match status" value="1"/>
</dbReference>
<protein>
    <submittedName>
        <fullName evidence="1">Protein prenyltransferase</fullName>
    </submittedName>
</protein>
<dbReference type="Proteomes" id="UP000007129">
    <property type="component" value="Unassembled WGS sequence"/>
</dbReference>
<accession>K2SAK8</accession>
<name>K2SAK8_MACPH</name>
<dbReference type="GO" id="GO:0016740">
    <property type="term" value="F:transferase activity"/>
    <property type="evidence" value="ECO:0007669"/>
    <property type="project" value="UniProtKB-KW"/>
</dbReference>
<gene>
    <name evidence="1" type="ORF">MPH_00847</name>
</gene>
<dbReference type="HOGENOM" id="CLU_1678235_0_0_1"/>
<organism evidence="1 2">
    <name type="scientific">Macrophomina phaseolina (strain MS6)</name>
    <name type="common">Charcoal rot fungus</name>
    <dbReference type="NCBI Taxonomy" id="1126212"/>
    <lineage>
        <taxon>Eukaryota</taxon>
        <taxon>Fungi</taxon>
        <taxon>Dikarya</taxon>
        <taxon>Ascomycota</taxon>
        <taxon>Pezizomycotina</taxon>
        <taxon>Dothideomycetes</taxon>
        <taxon>Dothideomycetes incertae sedis</taxon>
        <taxon>Botryosphaeriales</taxon>
        <taxon>Botryosphaeriaceae</taxon>
        <taxon>Macrophomina</taxon>
    </lineage>
</organism>
<comment type="caution">
    <text evidence="1">The sequence shown here is derived from an EMBL/GenBank/DDBJ whole genome shotgun (WGS) entry which is preliminary data.</text>
</comment>